<dbReference type="EC" id="2.7.13.3" evidence="3"/>
<dbReference type="InterPro" id="IPR005467">
    <property type="entry name" value="His_kinase_dom"/>
</dbReference>
<sequence>MLQCAINDNFSDKIFDETMLSAIETKFATYLLSANTSKQKLKSEKDNIKSLISDISHQTKTPLANIKLYTEILNEQELDEQGKVCVNALNAQTEKLQSLIQALVKISRLEAGIISLHPKMVNINGLISRAVQQYKYANIENKAYDLNALCDEKWTEEAVCNLIDNAVKYSKEGGKILITLSSYEMFCSINIKDSAKPIDESEQSKIFTRFYRSHDVYEKQGLGIGLFITRQIMNEQGGYIKVKATENGNIFSLFLPKC</sequence>
<dbReference type="Pfam" id="PF02518">
    <property type="entry name" value="HATPase_c"/>
    <property type="match status" value="1"/>
</dbReference>
<evidence type="ECO:0000259" key="8">
    <source>
        <dbReference type="PROSITE" id="PS50109"/>
    </source>
</evidence>
<evidence type="ECO:0000256" key="3">
    <source>
        <dbReference type="ARBA" id="ARBA00012438"/>
    </source>
</evidence>
<evidence type="ECO:0000256" key="4">
    <source>
        <dbReference type="ARBA" id="ARBA00022553"/>
    </source>
</evidence>
<evidence type="ECO:0000256" key="7">
    <source>
        <dbReference type="ARBA" id="ARBA00023012"/>
    </source>
</evidence>
<dbReference type="Pfam" id="PF00512">
    <property type="entry name" value="HisKA"/>
    <property type="match status" value="1"/>
</dbReference>
<dbReference type="Proteomes" id="UP000886808">
    <property type="component" value="Unassembled WGS sequence"/>
</dbReference>
<evidence type="ECO:0000313" key="10">
    <source>
        <dbReference type="Proteomes" id="UP000886808"/>
    </source>
</evidence>
<reference evidence="9" key="1">
    <citation type="journal article" date="2021" name="PeerJ">
        <title>Extensive microbial diversity within the chicken gut microbiome revealed by metagenomics and culture.</title>
        <authorList>
            <person name="Gilroy R."/>
            <person name="Ravi A."/>
            <person name="Getino M."/>
            <person name="Pursley I."/>
            <person name="Horton D.L."/>
            <person name="Alikhan N.F."/>
            <person name="Baker D."/>
            <person name="Gharbi K."/>
            <person name="Hall N."/>
            <person name="Watson M."/>
            <person name="Adriaenssens E.M."/>
            <person name="Foster-Nyarko E."/>
            <person name="Jarju S."/>
            <person name="Secka A."/>
            <person name="Antonio M."/>
            <person name="Oren A."/>
            <person name="Chaudhuri R.R."/>
            <person name="La Ragione R."/>
            <person name="Hildebrand F."/>
            <person name="Pallen M.J."/>
        </authorList>
    </citation>
    <scope>NUCLEOTIDE SEQUENCE</scope>
    <source>
        <strain evidence="9">CHK193-4272</strain>
    </source>
</reference>
<dbReference type="GO" id="GO:0000155">
    <property type="term" value="F:phosphorelay sensor kinase activity"/>
    <property type="evidence" value="ECO:0007669"/>
    <property type="project" value="InterPro"/>
</dbReference>
<feature type="domain" description="Histidine kinase" evidence="8">
    <location>
        <begin position="54"/>
        <end position="258"/>
    </location>
</feature>
<dbReference type="AlphaFoldDB" id="A0A9D1THH6"/>
<dbReference type="GO" id="GO:0004721">
    <property type="term" value="F:phosphoprotein phosphatase activity"/>
    <property type="evidence" value="ECO:0007669"/>
    <property type="project" value="TreeGrafter"/>
</dbReference>
<dbReference type="PRINTS" id="PR00344">
    <property type="entry name" value="BCTRLSENSOR"/>
</dbReference>
<keyword evidence="6 9" id="KW-0418">Kinase</keyword>
<dbReference type="InterPro" id="IPR036097">
    <property type="entry name" value="HisK_dim/P_sf"/>
</dbReference>
<dbReference type="InterPro" id="IPR003661">
    <property type="entry name" value="HisK_dim/P_dom"/>
</dbReference>
<keyword evidence="7" id="KW-0902">Two-component regulatory system</keyword>
<dbReference type="SUPFAM" id="SSF47384">
    <property type="entry name" value="Homodimeric domain of signal transducing histidine kinase"/>
    <property type="match status" value="1"/>
</dbReference>
<proteinExistence type="predicted"/>
<evidence type="ECO:0000313" key="9">
    <source>
        <dbReference type="EMBL" id="HIV61994.1"/>
    </source>
</evidence>
<dbReference type="PANTHER" id="PTHR45453:SF1">
    <property type="entry name" value="PHOSPHATE REGULON SENSOR PROTEIN PHOR"/>
    <property type="match status" value="1"/>
</dbReference>
<dbReference type="InterPro" id="IPR036890">
    <property type="entry name" value="HATPase_C_sf"/>
</dbReference>
<reference evidence="9" key="2">
    <citation type="submission" date="2021-04" db="EMBL/GenBank/DDBJ databases">
        <authorList>
            <person name="Gilroy R."/>
        </authorList>
    </citation>
    <scope>NUCLEOTIDE SEQUENCE</scope>
    <source>
        <strain evidence="9">CHK193-4272</strain>
    </source>
</reference>
<name>A0A9D1THH6_9FIRM</name>
<dbReference type="GO" id="GO:0005886">
    <property type="term" value="C:plasma membrane"/>
    <property type="evidence" value="ECO:0007669"/>
    <property type="project" value="TreeGrafter"/>
</dbReference>
<comment type="caution">
    <text evidence="9">The sequence shown here is derived from an EMBL/GenBank/DDBJ whole genome shotgun (WGS) entry which is preliminary data.</text>
</comment>
<dbReference type="EMBL" id="DXIE01000027">
    <property type="protein sequence ID" value="HIV61994.1"/>
    <property type="molecule type" value="Genomic_DNA"/>
</dbReference>
<dbReference type="SUPFAM" id="SSF55874">
    <property type="entry name" value="ATPase domain of HSP90 chaperone/DNA topoisomerase II/histidine kinase"/>
    <property type="match status" value="1"/>
</dbReference>
<evidence type="ECO:0000256" key="2">
    <source>
        <dbReference type="ARBA" id="ARBA00004370"/>
    </source>
</evidence>
<accession>A0A9D1THH6</accession>
<dbReference type="GO" id="GO:0016036">
    <property type="term" value="P:cellular response to phosphate starvation"/>
    <property type="evidence" value="ECO:0007669"/>
    <property type="project" value="TreeGrafter"/>
</dbReference>
<dbReference type="InterPro" id="IPR004358">
    <property type="entry name" value="Sig_transdc_His_kin-like_C"/>
</dbReference>
<dbReference type="Gene3D" id="3.30.565.10">
    <property type="entry name" value="Histidine kinase-like ATPase, C-terminal domain"/>
    <property type="match status" value="1"/>
</dbReference>
<evidence type="ECO:0000256" key="6">
    <source>
        <dbReference type="ARBA" id="ARBA00022777"/>
    </source>
</evidence>
<organism evidence="9 10">
    <name type="scientific">Candidatus Butyricicoccus avistercoris</name>
    <dbReference type="NCBI Taxonomy" id="2838518"/>
    <lineage>
        <taxon>Bacteria</taxon>
        <taxon>Bacillati</taxon>
        <taxon>Bacillota</taxon>
        <taxon>Clostridia</taxon>
        <taxon>Eubacteriales</taxon>
        <taxon>Butyricicoccaceae</taxon>
        <taxon>Butyricicoccus</taxon>
    </lineage>
</organism>
<comment type="catalytic activity">
    <reaction evidence="1">
        <text>ATP + protein L-histidine = ADP + protein N-phospho-L-histidine.</text>
        <dbReference type="EC" id="2.7.13.3"/>
    </reaction>
</comment>
<evidence type="ECO:0000256" key="1">
    <source>
        <dbReference type="ARBA" id="ARBA00000085"/>
    </source>
</evidence>
<comment type="subcellular location">
    <subcellularLocation>
        <location evidence="2">Membrane</location>
    </subcellularLocation>
</comment>
<dbReference type="SMART" id="SM00388">
    <property type="entry name" value="HisKA"/>
    <property type="match status" value="1"/>
</dbReference>
<dbReference type="InterPro" id="IPR050351">
    <property type="entry name" value="BphY/WalK/GraS-like"/>
</dbReference>
<gene>
    <name evidence="9" type="ORF">H9746_03980</name>
</gene>
<dbReference type="PANTHER" id="PTHR45453">
    <property type="entry name" value="PHOSPHATE REGULON SENSOR PROTEIN PHOR"/>
    <property type="match status" value="1"/>
</dbReference>
<evidence type="ECO:0000256" key="5">
    <source>
        <dbReference type="ARBA" id="ARBA00022679"/>
    </source>
</evidence>
<dbReference type="InterPro" id="IPR003594">
    <property type="entry name" value="HATPase_dom"/>
</dbReference>
<dbReference type="CDD" id="cd00082">
    <property type="entry name" value="HisKA"/>
    <property type="match status" value="1"/>
</dbReference>
<dbReference type="Gene3D" id="1.10.287.130">
    <property type="match status" value="1"/>
</dbReference>
<dbReference type="SMART" id="SM00387">
    <property type="entry name" value="HATPase_c"/>
    <property type="match status" value="1"/>
</dbReference>
<dbReference type="CDD" id="cd00075">
    <property type="entry name" value="HATPase"/>
    <property type="match status" value="1"/>
</dbReference>
<keyword evidence="4" id="KW-0597">Phosphoprotein</keyword>
<dbReference type="PROSITE" id="PS50109">
    <property type="entry name" value="HIS_KIN"/>
    <property type="match status" value="1"/>
</dbReference>
<protein>
    <recommendedName>
        <fullName evidence="3">histidine kinase</fullName>
        <ecNumber evidence="3">2.7.13.3</ecNumber>
    </recommendedName>
</protein>
<keyword evidence="5" id="KW-0808">Transferase</keyword>